<dbReference type="EMBL" id="NIZV01000024">
    <property type="protein sequence ID" value="RSM18239.1"/>
    <property type="molecule type" value="Genomic_DNA"/>
</dbReference>
<protein>
    <submittedName>
        <fullName evidence="1">Uncharacterized protein</fullName>
    </submittedName>
</protein>
<comment type="caution">
    <text evidence="1">The sequence shown here is derived from an EMBL/GenBank/DDBJ whole genome shotgun (WGS) entry which is preliminary data.</text>
</comment>
<gene>
    <name evidence="1" type="ORF">CDV31_002965</name>
</gene>
<sequence>MEDNRSQASNDEELMHLGRHLQNPELDAITSKAVQFAANKESAKIKRDENYDRWDDLKSGLGFSGPLRTA</sequence>
<accession>A0A428UVB9</accession>
<proteinExistence type="predicted"/>
<evidence type="ECO:0000313" key="1">
    <source>
        <dbReference type="EMBL" id="RSM18239.1"/>
    </source>
</evidence>
<keyword evidence="2" id="KW-1185">Reference proteome</keyword>
<dbReference type="AlphaFoldDB" id="A0A428UVB9"/>
<organism evidence="1 2">
    <name type="scientific">Fusarium ambrosium</name>
    <dbReference type="NCBI Taxonomy" id="131363"/>
    <lineage>
        <taxon>Eukaryota</taxon>
        <taxon>Fungi</taxon>
        <taxon>Dikarya</taxon>
        <taxon>Ascomycota</taxon>
        <taxon>Pezizomycotina</taxon>
        <taxon>Sordariomycetes</taxon>
        <taxon>Hypocreomycetidae</taxon>
        <taxon>Hypocreales</taxon>
        <taxon>Nectriaceae</taxon>
        <taxon>Fusarium</taxon>
        <taxon>Fusarium solani species complex</taxon>
    </lineage>
</organism>
<dbReference type="Proteomes" id="UP000288429">
    <property type="component" value="Unassembled WGS sequence"/>
</dbReference>
<evidence type="ECO:0000313" key="2">
    <source>
        <dbReference type="Proteomes" id="UP000288429"/>
    </source>
</evidence>
<name>A0A428UVB9_9HYPO</name>
<reference evidence="1 2" key="1">
    <citation type="submission" date="2017-06" db="EMBL/GenBank/DDBJ databases">
        <title>Cmopartive genomic analysis of Ambrosia Fusariam Clade fungi.</title>
        <authorList>
            <person name="Stajich J.E."/>
            <person name="Carrillo J."/>
            <person name="Kijimoto T."/>
            <person name="Eskalen A."/>
            <person name="O'Donnell K."/>
            <person name="Kasson M."/>
        </authorList>
    </citation>
    <scope>NUCLEOTIDE SEQUENCE [LARGE SCALE GENOMIC DNA]</scope>
    <source>
        <strain evidence="1 2">NRRL 20438</strain>
    </source>
</reference>